<gene>
    <name evidence="1" type="ORF">N784_12375</name>
</gene>
<dbReference type="STRING" id="1385512.N784_12375"/>
<evidence type="ECO:0000313" key="2">
    <source>
        <dbReference type="Proteomes" id="UP000030401"/>
    </source>
</evidence>
<dbReference type="OrthoDB" id="2361576at2"/>
<dbReference type="AlphaFoldDB" id="A0A0A5G9P3"/>
<dbReference type="InterPro" id="IPR015947">
    <property type="entry name" value="PUA-like_sf"/>
</dbReference>
<dbReference type="RefSeq" id="WP_036832808.1">
    <property type="nucleotide sequence ID" value="NZ_AVPG01000004.1"/>
</dbReference>
<comment type="caution">
    <text evidence="1">The sequence shown here is derived from an EMBL/GenBank/DDBJ whole genome shotgun (WGS) entry which is preliminary data.</text>
</comment>
<dbReference type="Proteomes" id="UP000030401">
    <property type="component" value="Unassembled WGS sequence"/>
</dbReference>
<reference evidence="1 2" key="1">
    <citation type="submission" date="2013-08" db="EMBL/GenBank/DDBJ databases">
        <authorList>
            <person name="Huang J."/>
            <person name="Wang G."/>
        </authorList>
    </citation>
    <scope>NUCLEOTIDE SEQUENCE [LARGE SCALE GENOMIC DNA]</scope>
    <source>
        <strain evidence="1 2">JSM 072002</strain>
    </source>
</reference>
<evidence type="ECO:0000313" key="1">
    <source>
        <dbReference type="EMBL" id="KGX87898.1"/>
    </source>
</evidence>
<sequence>MSMPLIMQWVVITEGKEQRVGEKDNLFTLELPGYTLFPVDQSIEMKRMKESEQTGIAKIVELTWSNQKTVIVYELISLHSVN</sequence>
<dbReference type="Pfam" id="PF10763">
    <property type="entry name" value="DUF2584"/>
    <property type="match status" value="1"/>
</dbReference>
<accession>A0A0A5G9P3</accession>
<dbReference type="eggNOG" id="ENOG5032SFQ">
    <property type="taxonomic scope" value="Bacteria"/>
</dbReference>
<dbReference type="EMBL" id="AVPG01000004">
    <property type="protein sequence ID" value="KGX87898.1"/>
    <property type="molecule type" value="Genomic_DNA"/>
</dbReference>
<dbReference type="SUPFAM" id="SSF88697">
    <property type="entry name" value="PUA domain-like"/>
    <property type="match status" value="1"/>
</dbReference>
<evidence type="ECO:0008006" key="3">
    <source>
        <dbReference type="Google" id="ProtNLM"/>
    </source>
</evidence>
<dbReference type="InterPro" id="IPR019699">
    <property type="entry name" value="DUF2584"/>
</dbReference>
<name>A0A0A5G9P3_9BACI</name>
<dbReference type="Gene3D" id="2.40.240.20">
    <property type="entry name" value="Hypothetical PUA domain-like, domain 1"/>
    <property type="match status" value="1"/>
</dbReference>
<protein>
    <recommendedName>
        <fullName evidence="3">DUF2584 domain-containing protein</fullName>
    </recommendedName>
</protein>
<keyword evidence="2" id="KW-1185">Reference proteome</keyword>
<organism evidence="1 2">
    <name type="scientific">Pontibacillus litoralis JSM 072002</name>
    <dbReference type="NCBI Taxonomy" id="1385512"/>
    <lineage>
        <taxon>Bacteria</taxon>
        <taxon>Bacillati</taxon>
        <taxon>Bacillota</taxon>
        <taxon>Bacilli</taxon>
        <taxon>Bacillales</taxon>
        <taxon>Bacillaceae</taxon>
        <taxon>Pontibacillus</taxon>
    </lineage>
</organism>
<proteinExistence type="predicted"/>